<evidence type="ECO:0000256" key="1">
    <source>
        <dbReference type="ARBA" id="ARBA00005381"/>
    </source>
</evidence>
<dbReference type="SMART" id="SM00044">
    <property type="entry name" value="CYCc"/>
    <property type="match status" value="1"/>
</dbReference>
<protein>
    <submittedName>
        <fullName evidence="4">Adenylate/guanylate cyclase domain-containing protein</fullName>
    </submittedName>
</protein>
<dbReference type="EMBL" id="WBXO01000008">
    <property type="protein sequence ID" value="KAB2951961.1"/>
    <property type="molecule type" value="Genomic_DNA"/>
</dbReference>
<dbReference type="InterPro" id="IPR029787">
    <property type="entry name" value="Nucleotide_cyclase"/>
</dbReference>
<dbReference type="Gene3D" id="3.30.70.1230">
    <property type="entry name" value="Nucleotide cyclase"/>
    <property type="match status" value="1"/>
</dbReference>
<feature type="transmembrane region" description="Helical" evidence="2">
    <location>
        <begin position="197"/>
        <end position="218"/>
    </location>
</feature>
<feature type="domain" description="Guanylate cyclase" evidence="3">
    <location>
        <begin position="300"/>
        <end position="432"/>
    </location>
</feature>
<dbReference type="Gene3D" id="6.10.340.10">
    <property type="match status" value="1"/>
</dbReference>
<dbReference type="CDD" id="cd07302">
    <property type="entry name" value="CHD"/>
    <property type="match status" value="1"/>
</dbReference>
<reference evidence="4 5" key="1">
    <citation type="submission" date="2019-10" db="EMBL/GenBank/DDBJ databases">
        <title>Whole-genome sequence of the extremophile Heliorestis acidaminivorans DSM 24790.</title>
        <authorList>
            <person name="Kyndt J.A."/>
            <person name="Meyer T.E."/>
        </authorList>
    </citation>
    <scope>NUCLEOTIDE SEQUENCE [LARGE SCALE GENOMIC DNA]</scope>
    <source>
        <strain evidence="4 5">DSM 24790</strain>
    </source>
</reference>
<evidence type="ECO:0000313" key="5">
    <source>
        <dbReference type="Proteomes" id="UP000468766"/>
    </source>
</evidence>
<dbReference type="OrthoDB" id="337251at2"/>
<dbReference type="GO" id="GO:0006171">
    <property type="term" value="P:cAMP biosynthetic process"/>
    <property type="evidence" value="ECO:0007669"/>
    <property type="project" value="TreeGrafter"/>
</dbReference>
<feature type="transmembrane region" description="Helical" evidence="2">
    <location>
        <begin position="13"/>
        <end position="34"/>
    </location>
</feature>
<accession>A0A6I0ESS2</accession>
<dbReference type="GO" id="GO:0004016">
    <property type="term" value="F:adenylate cyclase activity"/>
    <property type="evidence" value="ECO:0007669"/>
    <property type="project" value="UniProtKB-ARBA"/>
</dbReference>
<sequence>MKKRESFCISLEVGIATAFITLVLVTSISLSIIISSSVKQTMREDLQKQLHNVVSVGSLLIQGDEFELLVHESQVNSPEYLAIQKKLQEIRDSSLDIRYLYTMRLTSEEKLAFIVDAEDTPGEMSLIGEEYDSPTDLLREIFANPTGSYVENTFHSDQWGTWISGYAPIFNSSGQMVAILGADMSAQKVVEYERSMLVLIFLTSAVVSIIVSLIGMQFSNRITKPLKLLEEDLNRIRRLELDTNLQLHTIFKEVRSVHSSVNNMKKGLRSFKKYVPASLVRQLIDLEKEATLAMERKELTVFFSDIADFTTISEKTPLDKLGNTMVTYLTNLTQIIHKQEGTIDKYIGDSIMAFWGAPLEVKNHALLACEAALECQQFLQDFNAEMSSRGEDVFVTRIGIHTGEILVGNIGAEDRLNYTVIGDPANVASRLEGLNKHYGTLILISEVTQAKVKDVMLTRIVDKAVVKGRNTGLVIYELVDRLDRASREVLEFSETYNQGMEHYFNHRWSLALEHFYICQSLNEADPLVQAMIERCQGLLEAASDQA</sequence>
<dbReference type="InterPro" id="IPR050697">
    <property type="entry name" value="Adenylyl/Guanylyl_Cyclase_3/4"/>
</dbReference>
<dbReference type="RefSeq" id="WP_151620652.1">
    <property type="nucleotide sequence ID" value="NZ_WBXO01000008.1"/>
</dbReference>
<name>A0A6I0ESS2_9FIRM</name>
<dbReference type="PROSITE" id="PS50125">
    <property type="entry name" value="GUANYLATE_CYCLASE_2"/>
    <property type="match status" value="1"/>
</dbReference>
<dbReference type="Pfam" id="PF00211">
    <property type="entry name" value="Guanylate_cyc"/>
    <property type="match status" value="1"/>
</dbReference>
<proteinExistence type="inferred from homology"/>
<evidence type="ECO:0000256" key="2">
    <source>
        <dbReference type="SAM" id="Phobius"/>
    </source>
</evidence>
<organism evidence="4 5">
    <name type="scientific">Heliorestis acidaminivorans</name>
    <dbReference type="NCBI Taxonomy" id="553427"/>
    <lineage>
        <taxon>Bacteria</taxon>
        <taxon>Bacillati</taxon>
        <taxon>Bacillota</taxon>
        <taxon>Clostridia</taxon>
        <taxon>Eubacteriales</taxon>
        <taxon>Heliobacteriaceae</taxon>
        <taxon>Heliorestis</taxon>
    </lineage>
</organism>
<dbReference type="PANTHER" id="PTHR43081:SF1">
    <property type="entry name" value="ADENYLATE CYCLASE, TERMINAL-DIFFERENTIATION SPECIFIC"/>
    <property type="match status" value="1"/>
</dbReference>
<keyword evidence="2" id="KW-0472">Membrane</keyword>
<gene>
    <name evidence="4" type="ORF">F9B85_10410</name>
</gene>
<dbReference type="PANTHER" id="PTHR43081">
    <property type="entry name" value="ADENYLATE CYCLASE, TERMINAL-DIFFERENTIATION SPECIFIC-RELATED"/>
    <property type="match status" value="1"/>
</dbReference>
<keyword evidence="2" id="KW-1133">Transmembrane helix</keyword>
<keyword evidence="2" id="KW-0812">Transmembrane</keyword>
<keyword evidence="5" id="KW-1185">Reference proteome</keyword>
<evidence type="ECO:0000313" key="4">
    <source>
        <dbReference type="EMBL" id="KAB2951961.1"/>
    </source>
</evidence>
<dbReference type="AlphaFoldDB" id="A0A6I0ESS2"/>
<evidence type="ECO:0000259" key="3">
    <source>
        <dbReference type="PROSITE" id="PS50125"/>
    </source>
</evidence>
<dbReference type="InterPro" id="IPR001054">
    <property type="entry name" value="A/G_cyclase"/>
</dbReference>
<dbReference type="Proteomes" id="UP000468766">
    <property type="component" value="Unassembled WGS sequence"/>
</dbReference>
<dbReference type="SUPFAM" id="SSF55073">
    <property type="entry name" value="Nucleotide cyclase"/>
    <property type="match status" value="1"/>
</dbReference>
<comment type="similarity">
    <text evidence="1">Belongs to the adenylyl cyclase class-3 family.</text>
</comment>
<dbReference type="GO" id="GO:0035556">
    <property type="term" value="P:intracellular signal transduction"/>
    <property type="evidence" value="ECO:0007669"/>
    <property type="project" value="InterPro"/>
</dbReference>
<comment type="caution">
    <text evidence="4">The sequence shown here is derived from an EMBL/GenBank/DDBJ whole genome shotgun (WGS) entry which is preliminary data.</text>
</comment>